<dbReference type="Gene3D" id="3.40.50.1220">
    <property type="entry name" value="TPP-binding domain"/>
    <property type="match status" value="2"/>
</dbReference>
<accession>A0A4S4F0M9</accession>
<dbReference type="AlphaFoldDB" id="A0A4S4F0M9"/>
<dbReference type="GO" id="GO:0017136">
    <property type="term" value="F:histone deacetylase activity, NAD-dependent"/>
    <property type="evidence" value="ECO:0007669"/>
    <property type="project" value="TreeGrafter"/>
</dbReference>
<dbReference type="SUPFAM" id="SSF52467">
    <property type="entry name" value="DHS-like NAD/FAD-binding domain"/>
    <property type="match status" value="3"/>
</dbReference>
<dbReference type="GO" id="GO:0005759">
    <property type="term" value="C:mitochondrial matrix"/>
    <property type="evidence" value="ECO:0007669"/>
    <property type="project" value="UniProtKB-SubCell"/>
</dbReference>
<keyword evidence="6 8" id="KW-0520">NAD</keyword>
<dbReference type="Pfam" id="PF01200">
    <property type="entry name" value="Ribosomal_S28e"/>
    <property type="match status" value="1"/>
</dbReference>
<name>A0A4S4F0M9_CAMSN</name>
<evidence type="ECO:0000313" key="12">
    <source>
        <dbReference type="Proteomes" id="UP000306102"/>
    </source>
</evidence>
<feature type="binding site" evidence="8 9">
    <location>
        <position position="399"/>
    </location>
    <ligand>
        <name>Zn(2+)</name>
        <dbReference type="ChEBI" id="CHEBI:29105"/>
    </ligand>
</feature>
<organism evidence="11 12">
    <name type="scientific">Camellia sinensis var. sinensis</name>
    <name type="common">China tea</name>
    <dbReference type="NCBI Taxonomy" id="542762"/>
    <lineage>
        <taxon>Eukaryota</taxon>
        <taxon>Viridiplantae</taxon>
        <taxon>Streptophyta</taxon>
        <taxon>Embryophyta</taxon>
        <taxon>Tracheophyta</taxon>
        <taxon>Spermatophyta</taxon>
        <taxon>Magnoliopsida</taxon>
        <taxon>eudicotyledons</taxon>
        <taxon>Gunneridae</taxon>
        <taxon>Pentapetalae</taxon>
        <taxon>asterids</taxon>
        <taxon>Ericales</taxon>
        <taxon>Theaceae</taxon>
        <taxon>Camellia</taxon>
    </lineage>
</organism>
<evidence type="ECO:0000256" key="1">
    <source>
        <dbReference type="ARBA" id="ARBA00005943"/>
    </source>
</evidence>
<dbReference type="InterPro" id="IPR000289">
    <property type="entry name" value="Ribosomal_eS28"/>
</dbReference>
<evidence type="ECO:0000256" key="7">
    <source>
        <dbReference type="ARBA" id="ARBA00023274"/>
    </source>
</evidence>
<feature type="domain" description="Deacetylase sirtuin-type" evidence="10">
    <location>
        <begin position="264"/>
        <end position="586"/>
    </location>
</feature>
<evidence type="ECO:0000256" key="9">
    <source>
        <dbReference type="PROSITE-ProRule" id="PRU00236"/>
    </source>
</evidence>
<comment type="function">
    <text evidence="8">NAD-dependent protein deacylase. Catalyzes the NAD-dependent hydrolysis of acyl groups from lysine residues.</text>
</comment>
<evidence type="ECO:0000256" key="3">
    <source>
        <dbReference type="ARBA" id="ARBA00022723"/>
    </source>
</evidence>
<comment type="caution">
    <text evidence="11">The sequence shown here is derived from an EMBL/GenBank/DDBJ whole genome shotgun (WGS) entry which is preliminary data.</text>
</comment>
<dbReference type="GO" id="GO:0008270">
    <property type="term" value="F:zinc ion binding"/>
    <property type="evidence" value="ECO:0007669"/>
    <property type="project" value="UniProtKB-UniRule"/>
</dbReference>
<keyword evidence="5" id="KW-0689">Ribosomal protein</keyword>
<dbReference type="InterPro" id="IPR050134">
    <property type="entry name" value="NAD-dep_sirtuin_deacylases"/>
</dbReference>
<evidence type="ECO:0000256" key="6">
    <source>
        <dbReference type="ARBA" id="ARBA00023027"/>
    </source>
</evidence>
<dbReference type="GO" id="GO:0005840">
    <property type="term" value="C:ribosome"/>
    <property type="evidence" value="ECO:0007669"/>
    <property type="project" value="UniProtKB-KW"/>
</dbReference>
<dbReference type="GO" id="GO:0003735">
    <property type="term" value="F:structural constituent of ribosome"/>
    <property type="evidence" value="ECO:0007669"/>
    <property type="project" value="InterPro"/>
</dbReference>
<dbReference type="InterPro" id="IPR026587">
    <property type="entry name" value="Sirtuin_class_II"/>
</dbReference>
<protein>
    <recommendedName>
        <fullName evidence="8">NAD-dependent protein deacylase</fullName>
        <ecNumber evidence="8">2.3.1.-</ecNumber>
    </recommendedName>
    <alternativeName>
        <fullName evidence="8">Regulatory protein SIR2 homolog</fullName>
    </alternativeName>
</protein>
<proteinExistence type="inferred from homology"/>
<dbReference type="SUPFAM" id="SSF50249">
    <property type="entry name" value="Nucleic acid-binding proteins"/>
    <property type="match status" value="1"/>
</dbReference>
<comment type="cofactor">
    <cofactor evidence="8">
        <name>Zn(2+)</name>
        <dbReference type="ChEBI" id="CHEBI:29105"/>
    </cofactor>
    <text evidence="8">Binds 1 zinc ion per subunit.</text>
</comment>
<dbReference type="InterPro" id="IPR012340">
    <property type="entry name" value="NA-bd_OB-fold"/>
</dbReference>
<feature type="binding site" evidence="8 9">
    <location>
        <position position="396"/>
    </location>
    <ligand>
        <name>Zn(2+)</name>
        <dbReference type="ChEBI" id="CHEBI:29105"/>
    </ligand>
</feature>
<comment type="caution">
    <text evidence="8">Lacks conserved residue(s) required for the propagation of feature annotation.</text>
</comment>
<dbReference type="CDD" id="cd04457">
    <property type="entry name" value="S1_S28E"/>
    <property type="match status" value="1"/>
</dbReference>
<dbReference type="InterPro" id="IPR003000">
    <property type="entry name" value="Sirtuin"/>
</dbReference>
<dbReference type="GO" id="GO:0070403">
    <property type="term" value="F:NAD+ binding"/>
    <property type="evidence" value="ECO:0007669"/>
    <property type="project" value="UniProtKB-UniRule"/>
</dbReference>
<dbReference type="EMBL" id="SDRB02000869">
    <property type="protein sequence ID" value="THG22425.1"/>
    <property type="molecule type" value="Genomic_DNA"/>
</dbReference>
<dbReference type="Gene3D" id="3.30.1600.10">
    <property type="entry name" value="SIR2/SIRT2 'Small Domain"/>
    <property type="match status" value="1"/>
</dbReference>
<comment type="subcellular location">
    <subcellularLocation>
        <location evidence="8">Mitochondrion matrix</location>
    </subcellularLocation>
</comment>
<keyword evidence="7" id="KW-0687">Ribonucleoprotein</keyword>
<dbReference type="Proteomes" id="UP000306102">
    <property type="component" value="Unassembled WGS sequence"/>
</dbReference>
<dbReference type="InterPro" id="IPR026590">
    <property type="entry name" value="Ssirtuin_cat_dom"/>
</dbReference>
<keyword evidence="8" id="KW-0496">Mitochondrion</keyword>
<keyword evidence="2 8" id="KW-0808">Transferase</keyword>
<comment type="catalytic activity">
    <reaction evidence="8">
        <text>N(6)-acetyl-L-lysyl-[protein] + NAD(+) + H2O = 2''-O-acetyl-ADP-D-ribose + nicotinamide + L-lysyl-[protein]</text>
        <dbReference type="Rhea" id="RHEA:43636"/>
        <dbReference type="Rhea" id="RHEA-COMP:9752"/>
        <dbReference type="Rhea" id="RHEA-COMP:10731"/>
        <dbReference type="ChEBI" id="CHEBI:15377"/>
        <dbReference type="ChEBI" id="CHEBI:17154"/>
        <dbReference type="ChEBI" id="CHEBI:29969"/>
        <dbReference type="ChEBI" id="CHEBI:57540"/>
        <dbReference type="ChEBI" id="CHEBI:61930"/>
        <dbReference type="ChEBI" id="CHEBI:83767"/>
        <dbReference type="EC" id="2.3.1.286"/>
    </reaction>
</comment>
<dbReference type="EC" id="2.3.1.-" evidence="8"/>
<evidence type="ECO:0000313" key="11">
    <source>
        <dbReference type="EMBL" id="THG22425.1"/>
    </source>
</evidence>
<feature type="active site" description="Proton acceptor" evidence="8 9">
    <location>
        <position position="388"/>
    </location>
</feature>
<reference evidence="11 12" key="1">
    <citation type="journal article" date="2018" name="Proc. Natl. Acad. Sci. U.S.A.">
        <title>Draft genome sequence of Camellia sinensis var. sinensis provides insights into the evolution of the tea genome and tea quality.</title>
        <authorList>
            <person name="Wei C."/>
            <person name="Yang H."/>
            <person name="Wang S."/>
            <person name="Zhao J."/>
            <person name="Liu C."/>
            <person name="Gao L."/>
            <person name="Xia E."/>
            <person name="Lu Y."/>
            <person name="Tai Y."/>
            <person name="She G."/>
            <person name="Sun J."/>
            <person name="Cao H."/>
            <person name="Tong W."/>
            <person name="Gao Q."/>
            <person name="Li Y."/>
            <person name="Deng W."/>
            <person name="Jiang X."/>
            <person name="Wang W."/>
            <person name="Chen Q."/>
            <person name="Zhang S."/>
            <person name="Li H."/>
            <person name="Wu J."/>
            <person name="Wang P."/>
            <person name="Li P."/>
            <person name="Shi C."/>
            <person name="Zheng F."/>
            <person name="Jian J."/>
            <person name="Huang B."/>
            <person name="Shan D."/>
            <person name="Shi M."/>
            <person name="Fang C."/>
            <person name="Yue Y."/>
            <person name="Li F."/>
            <person name="Li D."/>
            <person name="Wei S."/>
            <person name="Han B."/>
            <person name="Jiang C."/>
            <person name="Yin Y."/>
            <person name="Xia T."/>
            <person name="Zhang Z."/>
            <person name="Bennetzen J.L."/>
            <person name="Zhao S."/>
            <person name="Wan X."/>
        </authorList>
    </citation>
    <scope>NUCLEOTIDE SEQUENCE [LARGE SCALE GENOMIC DNA]</scope>
    <source>
        <strain evidence="12">cv. Shuchazao</strain>
        <tissue evidence="11">Leaf</tissue>
    </source>
</reference>
<feature type="binding site" evidence="8">
    <location>
        <begin position="545"/>
        <end position="547"/>
    </location>
    <ligand>
        <name>NAD(+)</name>
        <dbReference type="ChEBI" id="CHEBI:57540"/>
    </ligand>
</feature>
<dbReference type="GO" id="GO:0006412">
    <property type="term" value="P:translation"/>
    <property type="evidence" value="ECO:0007669"/>
    <property type="project" value="InterPro"/>
</dbReference>
<gene>
    <name evidence="11" type="ORF">TEA_026174</name>
</gene>
<evidence type="ECO:0000256" key="2">
    <source>
        <dbReference type="ARBA" id="ARBA00022679"/>
    </source>
</evidence>
<dbReference type="PANTHER" id="PTHR11085">
    <property type="entry name" value="NAD-DEPENDENT PROTEIN DEACYLASE SIRTUIN-5, MITOCHONDRIAL-RELATED"/>
    <property type="match status" value="1"/>
</dbReference>
<evidence type="ECO:0000259" key="10">
    <source>
        <dbReference type="PROSITE" id="PS50305"/>
    </source>
</evidence>
<dbReference type="InterPro" id="IPR029035">
    <property type="entry name" value="DHS-like_NAD/FAD-binding_dom"/>
</dbReference>
<feature type="binding site" evidence="8">
    <location>
        <position position="563"/>
    </location>
    <ligand>
        <name>NAD(+)</name>
        <dbReference type="ChEBI" id="CHEBI:57540"/>
    </ligand>
</feature>
<feature type="binding site" evidence="8 9">
    <location>
        <position position="479"/>
    </location>
    <ligand>
        <name>Zn(2+)</name>
        <dbReference type="ChEBI" id="CHEBI:29105"/>
    </ligand>
</feature>
<dbReference type="GO" id="GO:1990904">
    <property type="term" value="C:ribonucleoprotein complex"/>
    <property type="evidence" value="ECO:0007669"/>
    <property type="project" value="UniProtKB-KW"/>
</dbReference>
<comment type="similarity">
    <text evidence="1">Belongs to the eukaryotic ribosomal protein eS28 family.</text>
</comment>
<dbReference type="HAMAP" id="MF_01967">
    <property type="entry name" value="Sirtuin_ClassII"/>
    <property type="match status" value="1"/>
</dbReference>
<dbReference type="PANTHER" id="PTHR11085:SF10">
    <property type="entry name" value="NAD-DEPENDENT PROTEIN DEACYLASE SIRTUIN-5, MITOCHONDRIAL-RELATED"/>
    <property type="match status" value="1"/>
</dbReference>
<dbReference type="Pfam" id="PF02146">
    <property type="entry name" value="SIR2"/>
    <property type="match status" value="1"/>
</dbReference>
<sequence length="632" mass="70603">MESQVKNAQVIQVIGRTGSRGQVTQVRVMFMDESKRTLMRNVKGPVRSSRKNLWSSRKVKRIVPFQGSVKFVQTTCRISVPGTSSITKENVSSNFLRDKQLVPDSDPPSIKDVELLYQFFDQSTKLVVLTGAGISTECGIPDYRSVARPRNSITHYELGERWVSVPWLLMAFDACSFLGKKCKALVCHKPKWSLEFWLQTNYPQDLLQSSSKNLWSSRKVKRIVPFQGSIKFVQTTCRISVPGTSSITKENVSSNFLRDKQLVPDSDPPSIKDVELLYQFFDQSTKLVVLTGAGISTECGIPDYRSPNGAYSSGFRPITHQEFLHSTRARRRYWARSYAGWRRFTAAQPGPAHFGLSSLEKASRINFMITQNVDRLHHSAGSNPLELHGTVYNVVCIDCGFSCCRQLFQDQLKALNPKYLSIRAQEVSPSLKTIIWAAAIESLDYDSRSDKSFGMKPRPDGDIEIDEKFWEEGLQIPTCQKCNGVLKPDVVFFGDNVPKDRADKAMESAKECDAFLVLGSALMTASAFRLVRAAHEAGAATAIVNVGVTRADDFVPLKINARLGEILPRLLDFRKESQLVHLLDKNGLVDNGNGAHPKSYQEYSKSGSSLGQCSLSVQMVGNLEMIPVLKTF</sequence>
<keyword evidence="4 8" id="KW-0862">Zinc</keyword>
<feature type="binding site" evidence="8">
    <location>
        <begin position="371"/>
        <end position="374"/>
    </location>
    <ligand>
        <name>NAD(+)</name>
        <dbReference type="ChEBI" id="CHEBI:57540"/>
    </ligand>
</feature>
<keyword evidence="12" id="KW-1185">Reference proteome</keyword>
<feature type="binding site" evidence="8 9">
    <location>
        <position position="482"/>
    </location>
    <ligand>
        <name>Zn(2+)</name>
        <dbReference type="ChEBI" id="CHEBI:29105"/>
    </ligand>
</feature>
<dbReference type="PROSITE" id="PS50305">
    <property type="entry name" value="SIRTUIN"/>
    <property type="match status" value="1"/>
</dbReference>
<evidence type="ECO:0000256" key="8">
    <source>
        <dbReference type="HAMAP-Rule" id="MF_03161"/>
    </source>
</evidence>
<comment type="similarity">
    <text evidence="8">Belongs to the sirtuin family. Class II subfamily.</text>
</comment>
<evidence type="ECO:0000256" key="5">
    <source>
        <dbReference type="ARBA" id="ARBA00022980"/>
    </source>
</evidence>
<keyword evidence="3 8" id="KW-0479">Metal-binding</keyword>
<dbReference type="STRING" id="542762.A0A4S4F0M9"/>
<dbReference type="Gene3D" id="2.40.50.140">
    <property type="entry name" value="Nucleic acid-binding proteins"/>
    <property type="match status" value="1"/>
</dbReference>
<evidence type="ECO:0000256" key="4">
    <source>
        <dbReference type="ARBA" id="ARBA00022833"/>
    </source>
</evidence>
<dbReference type="InterPro" id="IPR026591">
    <property type="entry name" value="Sirtuin_cat_small_dom_sf"/>
</dbReference>